<dbReference type="PANTHER" id="PTHR43861">
    <property type="entry name" value="TRANS-ACONITATE 2-METHYLTRANSFERASE-RELATED"/>
    <property type="match status" value="1"/>
</dbReference>
<evidence type="ECO:0000313" key="5">
    <source>
        <dbReference type="EMBL" id="GGO79331.1"/>
    </source>
</evidence>
<gene>
    <name evidence="5" type="ORF">GCM10012289_63380</name>
</gene>
<dbReference type="Pfam" id="PF13649">
    <property type="entry name" value="Methyltransf_25"/>
    <property type="match status" value="1"/>
</dbReference>
<dbReference type="CDD" id="cd02440">
    <property type="entry name" value="AdoMet_MTases"/>
    <property type="match status" value="1"/>
</dbReference>
<keyword evidence="6" id="KW-1185">Reference proteome</keyword>
<dbReference type="Proteomes" id="UP000646523">
    <property type="component" value="Unassembled WGS sequence"/>
</dbReference>
<dbReference type="SUPFAM" id="SSF53335">
    <property type="entry name" value="S-adenosyl-L-methionine-dependent methyltransferases"/>
    <property type="match status" value="1"/>
</dbReference>
<dbReference type="Gene3D" id="3.40.50.150">
    <property type="entry name" value="Vaccinia Virus protein VP39"/>
    <property type="match status" value="1"/>
</dbReference>
<evidence type="ECO:0000259" key="4">
    <source>
        <dbReference type="Pfam" id="PF13649"/>
    </source>
</evidence>
<evidence type="ECO:0000313" key="6">
    <source>
        <dbReference type="Proteomes" id="UP000646523"/>
    </source>
</evidence>
<reference evidence="5" key="2">
    <citation type="submission" date="2020-09" db="EMBL/GenBank/DDBJ databases">
        <authorList>
            <person name="Sun Q."/>
            <person name="Zhou Y."/>
        </authorList>
    </citation>
    <scope>NUCLEOTIDE SEQUENCE</scope>
    <source>
        <strain evidence="5">CGMCC 4.7368</strain>
    </source>
</reference>
<reference evidence="5" key="1">
    <citation type="journal article" date="2014" name="Int. J. Syst. Evol. Microbiol.">
        <title>Complete genome sequence of Corynebacterium casei LMG S-19264T (=DSM 44701T), isolated from a smear-ripened cheese.</title>
        <authorList>
            <consortium name="US DOE Joint Genome Institute (JGI-PGF)"/>
            <person name="Walter F."/>
            <person name="Albersmeier A."/>
            <person name="Kalinowski J."/>
            <person name="Ruckert C."/>
        </authorList>
    </citation>
    <scope>NUCLEOTIDE SEQUENCE</scope>
    <source>
        <strain evidence="5">CGMCC 4.7368</strain>
    </source>
</reference>
<dbReference type="AlphaFoldDB" id="A0A917ZCP1"/>
<protein>
    <submittedName>
        <fullName evidence="5">Methyltransferase</fullName>
    </submittedName>
</protein>
<evidence type="ECO:0000256" key="1">
    <source>
        <dbReference type="ARBA" id="ARBA00022603"/>
    </source>
</evidence>
<comment type="caution">
    <text evidence="5">The sequence shown here is derived from an EMBL/GenBank/DDBJ whole genome shotgun (WGS) entry which is preliminary data.</text>
</comment>
<dbReference type="GO" id="GO:0032259">
    <property type="term" value="P:methylation"/>
    <property type="evidence" value="ECO:0007669"/>
    <property type="project" value="UniProtKB-KW"/>
</dbReference>
<organism evidence="5 6">
    <name type="scientific">Nonomuraea cavernae</name>
    <dbReference type="NCBI Taxonomy" id="2045107"/>
    <lineage>
        <taxon>Bacteria</taxon>
        <taxon>Bacillati</taxon>
        <taxon>Actinomycetota</taxon>
        <taxon>Actinomycetes</taxon>
        <taxon>Streptosporangiales</taxon>
        <taxon>Streptosporangiaceae</taxon>
        <taxon>Nonomuraea</taxon>
    </lineage>
</organism>
<evidence type="ECO:0000256" key="2">
    <source>
        <dbReference type="ARBA" id="ARBA00022679"/>
    </source>
</evidence>
<dbReference type="InterPro" id="IPR041698">
    <property type="entry name" value="Methyltransf_25"/>
</dbReference>
<dbReference type="RefSeq" id="WP_189127883.1">
    <property type="nucleotide sequence ID" value="NZ_BMNH01000028.1"/>
</dbReference>
<name>A0A917ZCP1_9ACTN</name>
<proteinExistence type="predicted"/>
<keyword evidence="2" id="KW-0808">Transferase</keyword>
<dbReference type="GO" id="GO:0008168">
    <property type="term" value="F:methyltransferase activity"/>
    <property type="evidence" value="ECO:0007669"/>
    <property type="project" value="UniProtKB-KW"/>
</dbReference>
<keyword evidence="1 5" id="KW-0489">Methyltransferase</keyword>
<feature type="region of interest" description="Disordered" evidence="3">
    <location>
        <begin position="287"/>
        <end position="315"/>
    </location>
</feature>
<dbReference type="EMBL" id="BMNH01000028">
    <property type="protein sequence ID" value="GGO79331.1"/>
    <property type="molecule type" value="Genomic_DNA"/>
</dbReference>
<sequence length="315" mass="32644">MAGTETLRARNADFWARAAPGWIRHADRQDRTGRPLGAVAMDRLRARPGERILDVGCGCGGTTAELAAAVGPGGAAVGVDLAAPMVAAARTRFPRARHPGLEFVTADIETVEVVPGAPFDAAFSRMTLMLLADPRAGCATIRRSLRPGGRLAATVFRDGGSTPWLSAVMLGAAPHVGALPPLPIGAEPGPFAFADPARLERVLSASGFGAVAIEPHEVTLDAPDEPDAVAEWLIEMGPAGAAYRATAPPGQATARAAAARLLGRFRDPGAGYRLPAGLWLITATSMASATPRPTPRNPDWRALDGTGPGMDLRGH</sequence>
<accession>A0A917ZCP1</accession>
<feature type="domain" description="Methyltransferase" evidence="4">
    <location>
        <begin position="52"/>
        <end position="149"/>
    </location>
</feature>
<dbReference type="InterPro" id="IPR029063">
    <property type="entry name" value="SAM-dependent_MTases_sf"/>
</dbReference>
<dbReference type="PANTHER" id="PTHR43861:SF1">
    <property type="entry name" value="TRANS-ACONITATE 2-METHYLTRANSFERASE"/>
    <property type="match status" value="1"/>
</dbReference>
<evidence type="ECO:0000256" key="3">
    <source>
        <dbReference type="SAM" id="MobiDB-lite"/>
    </source>
</evidence>